<dbReference type="EMBL" id="JANBVO010000016">
    <property type="protein sequence ID" value="KAJ9144671.1"/>
    <property type="molecule type" value="Genomic_DNA"/>
</dbReference>
<dbReference type="Proteomes" id="UP001174694">
    <property type="component" value="Unassembled WGS sequence"/>
</dbReference>
<reference evidence="5" key="1">
    <citation type="submission" date="2022-07" db="EMBL/GenBank/DDBJ databases">
        <title>Fungi with potential for degradation of polypropylene.</title>
        <authorList>
            <person name="Gostincar C."/>
        </authorList>
    </citation>
    <scope>NUCLEOTIDE SEQUENCE</scope>
    <source>
        <strain evidence="5">EXF-13308</strain>
    </source>
</reference>
<dbReference type="GO" id="GO:0071949">
    <property type="term" value="F:FAD binding"/>
    <property type="evidence" value="ECO:0007669"/>
    <property type="project" value="InterPro"/>
</dbReference>
<dbReference type="GO" id="GO:0008688">
    <property type="term" value="F:3-(3-hydroxyphenyl)propionate hydroxylase activity"/>
    <property type="evidence" value="ECO:0007669"/>
    <property type="project" value="TreeGrafter"/>
</dbReference>
<organism evidence="5 6">
    <name type="scientific">Pleurostoma richardsiae</name>
    <dbReference type="NCBI Taxonomy" id="41990"/>
    <lineage>
        <taxon>Eukaryota</taxon>
        <taxon>Fungi</taxon>
        <taxon>Dikarya</taxon>
        <taxon>Ascomycota</taxon>
        <taxon>Pezizomycotina</taxon>
        <taxon>Sordariomycetes</taxon>
        <taxon>Sordariomycetidae</taxon>
        <taxon>Calosphaeriales</taxon>
        <taxon>Pleurostomataceae</taxon>
        <taxon>Pleurostoma</taxon>
    </lineage>
</organism>
<dbReference type="Gene3D" id="3.50.50.60">
    <property type="entry name" value="FAD/NAD(P)-binding domain"/>
    <property type="match status" value="2"/>
</dbReference>
<dbReference type="InterPro" id="IPR036188">
    <property type="entry name" value="FAD/NAD-bd_sf"/>
</dbReference>
<evidence type="ECO:0000256" key="3">
    <source>
        <dbReference type="ARBA" id="ARBA00023002"/>
    </source>
</evidence>
<evidence type="ECO:0000256" key="2">
    <source>
        <dbReference type="ARBA" id="ARBA00022827"/>
    </source>
</evidence>
<keyword evidence="6" id="KW-1185">Reference proteome</keyword>
<sequence>MVSQAEQRETVDVVIAGCGPTGAMLSGYLGKLGIRNVVLEREPDITTDPRAIALDEDGIRFLQGLGVYDSIYTDIGTCMNKFMFIGGTEKVLEKKPFTEYDYKTTEGGTGHVGFICQKQPVLEKHLRKVMAASDLCDLRLQCTVKELSEDEEWTVCRYTDATGAEHQIRSRFFVGADGKTGYTRKQYLEPRGIKLERAHNMFYEETWVALNLKLTLPTPTSHPDFPLWRLGYTPEQVYDVFFPADFRFICNPDRPSVCGRFGLPTDRLWRFEYLVLKGEDGQEMAALENMKKVVFPYITHAGRRYGLSGDIPYPEDCITVLRSRPFMFSARSCNRWAQGRVVLCGDAAHVFPPFGAQGIASGFRDAASLAWRLALVCRAPPRSLESSERILTAWYRERKQQLERSLAATIQNGEFVNETNRLKLLIRSCFFWVMSLMPGWRERMRLGQRVEGMVRYRYEAGMPFLPELGGGVCLPQVYCKPLVRHDEEDGEDGVGFTDDVIFTARKRGLFQILVYLRSLDELPAASSALRDIGDVSKGEFDASEVTFLVENVAAGLPPSLAKVGDLSSVYQLAEGEEFARSPLCIGRPAPRFYDPYRLRKEIRGKRFIIVRPDRFVFAACDSKEQLDGAIAKAVAYFRQ</sequence>
<dbReference type="InterPro" id="IPR002938">
    <property type="entry name" value="FAD-bd"/>
</dbReference>
<evidence type="ECO:0000313" key="5">
    <source>
        <dbReference type="EMBL" id="KAJ9144671.1"/>
    </source>
</evidence>
<dbReference type="GO" id="GO:0019622">
    <property type="term" value="P:3-(3-hydroxy)phenylpropionate catabolic process"/>
    <property type="evidence" value="ECO:0007669"/>
    <property type="project" value="TreeGrafter"/>
</dbReference>
<keyword evidence="3" id="KW-0560">Oxidoreductase</keyword>
<dbReference type="SUPFAM" id="SSF51905">
    <property type="entry name" value="FAD/NAD(P)-binding domain"/>
    <property type="match status" value="1"/>
</dbReference>
<dbReference type="PRINTS" id="PR00420">
    <property type="entry name" value="RNGMNOXGNASE"/>
</dbReference>
<comment type="caution">
    <text evidence="5">The sequence shown here is derived from an EMBL/GenBank/DDBJ whole genome shotgun (WGS) entry which is preliminary data.</text>
</comment>
<feature type="domain" description="FAD-binding" evidence="4">
    <location>
        <begin position="324"/>
        <end position="387"/>
    </location>
</feature>
<evidence type="ECO:0000256" key="1">
    <source>
        <dbReference type="ARBA" id="ARBA00022630"/>
    </source>
</evidence>
<evidence type="ECO:0000313" key="6">
    <source>
        <dbReference type="Proteomes" id="UP001174694"/>
    </source>
</evidence>
<dbReference type="PANTHER" id="PTHR43476">
    <property type="entry name" value="3-(3-HYDROXY-PHENYL)PROPIONATE/3-HYDROXYCINNAMIC ACID HYDROXYLASE"/>
    <property type="match status" value="1"/>
</dbReference>
<gene>
    <name evidence="5" type="ORF">NKR23_g5765</name>
</gene>
<evidence type="ECO:0000259" key="4">
    <source>
        <dbReference type="Pfam" id="PF01494"/>
    </source>
</evidence>
<dbReference type="PANTHER" id="PTHR43476:SF3">
    <property type="entry name" value="FAD-BINDING MONOOXYGENASE"/>
    <property type="match status" value="1"/>
</dbReference>
<name>A0AA38RMX0_9PEZI</name>
<protein>
    <submittedName>
        <fullName evidence="5">Monooxygenase</fullName>
    </submittedName>
</protein>
<dbReference type="InterPro" id="IPR050631">
    <property type="entry name" value="PheA/TfdB_FAD_monoxygenase"/>
</dbReference>
<dbReference type="AlphaFoldDB" id="A0AA38RMX0"/>
<proteinExistence type="predicted"/>
<feature type="domain" description="FAD-binding" evidence="4">
    <location>
        <begin position="11"/>
        <end position="222"/>
    </location>
</feature>
<keyword evidence="1" id="KW-0285">Flavoprotein</keyword>
<accession>A0AA38RMX0</accession>
<dbReference type="Pfam" id="PF01494">
    <property type="entry name" value="FAD_binding_3"/>
    <property type="match status" value="2"/>
</dbReference>
<keyword evidence="2" id="KW-0274">FAD</keyword>
<keyword evidence="5" id="KW-0503">Monooxygenase</keyword>